<dbReference type="InterPro" id="IPR010982">
    <property type="entry name" value="Lambda_DNA-bd_dom_sf"/>
</dbReference>
<accession>F5RKW9</accession>
<protein>
    <submittedName>
        <fullName evidence="1">Appr-1-p processing</fullName>
    </submittedName>
</protein>
<reference evidence="1 2" key="1">
    <citation type="submission" date="2011-04" db="EMBL/GenBank/DDBJ databases">
        <authorList>
            <person name="Muzny D."/>
            <person name="Qin X."/>
            <person name="Deng J."/>
            <person name="Jiang H."/>
            <person name="Liu Y."/>
            <person name="Qu J."/>
            <person name="Song X.-Z."/>
            <person name="Zhang L."/>
            <person name="Thornton R."/>
            <person name="Coyle M."/>
            <person name="Francisco L."/>
            <person name="Jackson L."/>
            <person name="Javaid M."/>
            <person name="Korchina V."/>
            <person name="Kovar C."/>
            <person name="Mata R."/>
            <person name="Mathew T."/>
            <person name="Ngo R."/>
            <person name="Nguyen L."/>
            <person name="Nguyen N."/>
            <person name="Okwuonu G."/>
            <person name="Ongeri F."/>
            <person name="Pham C."/>
            <person name="Simmons D."/>
            <person name="Wilczek-Boney K."/>
            <person name="Hale W."/>
            <person name="Jakkamsetti A."/>
            <person name="Pham P."/>
            <person name="Ruth R."/>
            <person name="San Lucas F."/>
            <person name="Warren J."/>
            <person name="Zhang J."/>
            <person name="Zhao Z."/>
            <person name="Zhou C."/>
            <person name="Zhu D."/>
            <person name="Lee S."/>
            <person name="Bess C."/>
            <person name="Blankenburg K."/>
            <person name="Forbes L."/>
            <person name="Fu Q."/>
            <person name="Gubbala S."/>
            <person name="Hirani K."/>
            <person name="Jayaseelan J.C."/>
            <person name="Lara F."/>
            <person name="Munidasa M."/>
            <person name="Palculict T."/>
            <person name="Patil S."/>
            <person name="Pu L.-L."/>
            <person name="Saada N."/>
            <person name="Tang L."/>
            <person name="Weissenberger G."/>
            <person name="Zhu Y."/>
            <person name="Hemphill L."/>
            <person name="Shang Y."/>
            <person name="Youmans B."/>
            <person name="Ayvaz T."/>
            <person name="Ross M."/>
            <person name="Santibanez J."/>
            <person name="Aqrawi P."/>
            <person name="Gross S."/>
            <person name="Joshi V."/>
            <person name="Fowler G."/>
            <person name="Nazareth L."/>
            <person name="Reid J."/>
            <person name="Worley K."/>
            <person name="Petrosino J."/>
            <person name="Highlander S."/>
            <person name="Gibbs R."/>
        </authorList>
    </citation>
    <scope>NUCLEOTIDE SEQUENCE [LARGE SCALE GENOMIC DNA]</scope>
    <source>
        <strain evidence="1 2">DSM 2778</strain>
    </source>
</reference>
<evidence type="ECO:0000313" key="1">
    <source>
        <dbReference type="EMBL" id="EGK60794.1"/>
    </source>
</evidence>
<dbReference type="eggNOG" id="COG2110">
    <property type="taxonomic scope" value="Bacteria"/>
</dbReference>
<name>F5RKW9_9FIRM</name>
<dbReference type="AlphaFoldDB" id="F5RKW9"/>
<comment type="caution">
    <text evidence="1">The sequence shown here is derived from an EMBL/GenBank/DDBJ whole genome shotgun (WGS) entry which is preliminary data.</text>
</comment>
<dbReference type="RefSeq" id="WP_006305788.1">
    <property type="nucleotide sequence ID" value="NZ_GL892076.1"/>
</dbReference>
<dbReference type="HOGENOM" id="CLU_069579_1_1_9"/>
<dbReference type="Proteomes" id="UP000004067">
    <property type="component" value="Unassembled WGS sequence"/>
</dbReference>
<dbReference type="SUPFAM" id="SSF47413">
    <property type="entry name" value="lambda repressor-like DNA-binding domains"/>
    <property type="match status" value="1"/>
</dbReference>
<dbReference type="EMBL" id="AFHQ01000027">
    <property type="protein sequence ID" value="EGK60794.1"/>
    <property type="molecule type" value="Genomic_DNA"/>
</dbReference>
<evidence type="ECO:0000313" key="2">
    <source>
        <dbReference type="Proteomes" id="UP000004067"/>
    </source>
</evidence>
<gene>
    <name evidence="1" type="ORF">HMPREF9081_0904</name>
</gene>
<proteinExistence type="predicted"/>
<organism evidence="1 2">
    <name type="scientific">Centipeda periodontii DSM 2778</name>
    <dbReference type="NCBI Taxonomy" id="888060"/>
    <lineage>
        <taxon>Bacteria</taxon>
        <taxon>Bacillati</taxon>
        <taxon>Bacillota</taxon>
        <taxon>Negativicutes</taxon>
        <taxon>Selenomonadales</taxon>
        <taxon>Selenomonadaceae</taxon>
        <taxon>Centipeda</taxon>
    </lineage>
</organism>
<dbReference type="STRING" id="888060.HMPREF9081_0904"/>
<sequence length="175" mass="20020">MDERLLAALAAYIDAHYEAEREIRRLHIDDLRTFAGSRHTSVDLFGAINGLLKKMEDSFSERLLYLIERTGRKPSEIYTKAGVTKAHFSKIRTDKNYHPTKETALAFAIALHLSLADAQDLLRRAGYTLSHSSESDLIVEFFIVHRKYNVDQVNFCLDHYGHKPLTNRRGSVSEV</sequence>
<keyword evidence="2" id="KW-1185">Reference proteome</keyword>
<dbReference type="GO" id="GO:0003677">
    <property type="term" value="F:DNA binding"/>
    <property type="evidence" value="ECO:0007669"/>
    <property type="project" value="InterPro"/>
</dbReference>
<dbReference type="OrthoDB" id="6194521at2"/>